<keyword evidence="1" id="KW-0812">Transmembrane</keyword>
<dbReference type="AlphaFoldDB" id="A0A6M8HX23"/>
<dbReference type="RefSeq" id="WP_171837398.1">
    <property type="nucleotide sequence ID" value="NZ_CP053709.1"/>
</dbReference>
<keyword evidence="3" id="KW-1185">Reference proteome</keyword>
<geneLocation type="plasmid" evidence="2 3">
    <name>unnamed1</name>
</geneLocation>
<name>A0A6M8HX23_9PROT</name>
<reference evidence="2 3" key="1">
    <citation type="journal article" date="2014" name="World J. Microbiol. Biotechnol.">
        <title>Biodiversity and physiological characteristics of Antarctic and Arctic lichens-associated bacteria.</title>
        <authorList>
            <person name="Lee Y.M."/>
            <person name="Kim E.H."/>
            <person name="Lee H.K."/>
            <person name="Hong S.G."/>
        </authorList>
    </citation>
    <scope>NUCLEOTIDE SEQUENCE [LARGE SCALE GENOMIC DNA]</scope>
    <source>
        <strain evidence="2 3">PAMC 26569</strain>
        <plasmid evidence="2">unnamed1</plasmid>
    </source>
</reference>
<dbReference type="KEGG" id="lck:HN018_22145"/>
<organism evidence="2 3">
    <name type="scientific">Lichenicola cladoniae</name>
    <dbReference type="NCBI Taxonomy" id="1484109"/>
    <lineage>
        <taxon>Bacteria</taxon>
        <taxon>Pseudomonadati</taxon>
        <taxon>Pseudomonadota</taxon>
        <taxon>Alphaproteobacteria</taxon>
        <taxon>Acetobacterales</taxon>
        <taxon>Acetobacteraceae</taxon>
        <taxon>Lichenicola</taxon>
    </lineage>
</organism>
<evidence type="ECO:0000256" key="1">
    <source>
        <dbReference type="SAM" id="Phobius"/>
    </source>
</evidence>
<proteinExistence type="predicted"/>
<feature type="transmembrane region" description="Helical" evidence="1">
    <location>
        <begin position="45"/>
        <end position="65"/>
    </location>
</feature>
<feature type="transmembrane region" description="Helical" evidence="1">
    <location>
        <begin position="7"/>
        <end position="25"/>
    </location>
</feature>
<keyword evidence="1" id="KW-0472">Membrane</keyword>
<accession>A0A6M8HX23</accession>
<evidence type="ECO:0000313" key="3">
    <source>
        <dbReference type="Proteomes" id="UP000500767"/>
    </source>
</evidence>
<keyword evidence="1" id="KW-1133">Transmembrane helix</keyword>
<dbReference type="Proteomes" id="UP000500767">
    <property type="component" value="Plasmid unnamed1"/>
</dbReference>
<sequence>MRIGSPGGYLFDALMLLFLFVAYLGDRDLQAFSKGLPSVTVPGSTFVFYGTLGIYGIRAAMYVAMLRRNRAPQTIEWLVFIFPIAFAIVCFVASGPLLRVYADLHGYRFCSAHGDRATMYTFARQKESCPAASRAGE</sequence>
<feature type="transmembrane region" description="Helical" evidence="1">
    <location>
        <begin position="77"/>
        <end position="98"/>
    </location>
</feature>
<dbReference type="EMBL" id="CP053709">
    <property type="protein sequence ID" value="QKE92928.1"/>
    <property type="molecule type" value="Genomic_DNA"/>
</dbReference>
<gene>
    <name evidence="2" type="ORF">HN018_22145</name>
</gene>
<protein>
    <submittedName>
        <fullName evidence="2">Uncharacterized protein</fullName>
    </submittedName>
</protein>
<keyword evidence="2" id="KW-0614">Plasmid</keyword>
<evidence type="ECO:0000313" key="2">
    <source>
        <dbReference type="EMBL" id="QKE92928.1"/>
    </source>
</evidence>